<reference evidence="1" key="1">
    <citation type="submission" date="2023-04" db="EMBL/GenBank/DDBJ databases">
        <title>A chromosome-level genome assembly of the parasitoid wasp Eretmocerus hayati.</title>
        <authorList>
            <person name="Zhong Y."/>
            <person name="Liu S."/>
            <person name="Liu Y."/>
        </authorList>
    </citation>
    <scope>NUCLEOTIDE SEQUENCE</scope>
    <source>
        <strain evidence="1">ZJU_SS_LIU_2023</strain>
    </source>
</reference>
<protein>
    <submittedName>
        <fullName evidence="1">Uncharacterized protein</fullName>
    </submittedName>
</protein>
<gene>
    <name evidence="1" type="ORF">QAD02_005435</name>
</gene>
<evidence type="ECO:0000313" key="2">
    <source>
        <dbReference type="Proteomes" id="UP001239111"/>
    </source>
</evidence>
<comment type="caution">
    <text evidence="1">The sequence shown here is derived from an EMBL/GenBank/DDBJ whole genome shotgun (WGS) entry which is preliminary data.</text>
</comment>
<keyword evidence="2" id="KW-1185">Reference proteome</keyword>
<name>A0ACC2NTI1_9HYME</name>
<organism evidence="1 2">
    <name type="scientific">Eretmocerus hayati</name>
    <dbReference type="NCBI Taxonomy" id="131215"/>
    <lineage>
        <taxon>Eukaryota</taxon>
        <taxon>Metazoa</taxon>
        <taxon>Ecdysozoa</taxon>
        <taxon>Arthropoda</taxon>
        <taxon>Hexapoda</taxon>
        <taxon>Insecta</taxon>
        <taxon>Pterygota</taxon>
        <taxon>Neoptera</taxon>
        <taxon>Endopterygota</taxon>
        <taxon>Hymenoptera</taxon>
        <taxon>Apocrita</taxon>
        <taxon>Proctotrupomorpha</taxon>
        <taxon>Chalcidoidea</taxon>
        <taxon>Aphelinidae</taxon>
        <taxon>Aphelininae</taxon>
        <taxon>Eretmocerus</taxon>
    </lineage>
</organism>
<sequence>MNFELSDIHILIICCFKDVKKYEYGRILVTFLDDLRKLVSNKGERIMVDGMIHVLRAIVIAPCEQNNKPDANFTGQILTRGGTARVEKPCKCGPLSEHFRSFAVDKAEDEDQSMEVVSELNRVMGIVFAPRVPAPTLSYL</sequence>
<accession>A0ACC2NTI1</accession>
<proteinExistence type="predicted"/>
<dbReference type="EMBL" id="CM056743">
    <property type="protein sequence ID" value="KAJ8674173.1"/>
    <property type="molecule type" value="Genomic_DNA"/>
</dbReference>
<dbReference type="Proteomes" id="UP001239111">
    <property type="component" value="Chromosome 3"/>
</dbReference>
<evidence type="ECO:0000313" key="1">
    <source>
        <dbReference type="EMBL" id="KAJ8674173.1"/>
    </source>
</evidence>